<protein>
    <submittedName>
        <fullName evidence="2">Uncharacterized protein</fullName>
    </submittedName>
</protein>
<dbReference type="RefSeq" id="WP_057900695.1">
    <property type="nucleotide sequence ID" value="NZ_LLXX01000041.1"/>
</dbReference>
<dbReference type="EMBL" id="LLXX01000041">
    <property type="protein sequence ID" value="KRR11328.1"/>
    <property type="molecule type" value="Genomic_DNA"/>
</dbReference>
<evidence type="ECO:0000313" key="3">
    <source>
        <dbReference type="Proteomes" id="UP000051913"/>
    </source>
</evidence>
<sequence length="73" mass="8113">MSSTNGHDTSMRAALAAAESRPSPADRFNIDREGPAKRAVKLRALQQRFQKLNEYCDEAAAEIRASLERSPPR</sequence>
<evidence type="ECO:0000313" key="2">
    <source>
        <dbReference type="EMBL" id="KRR11328.1"/>
    </source>
</evidence>
<dbReference type="OrthoDB" id="8243852at2"/>
<accession>A0A0R3M2D6</accession>
<evidence type="ECO:0000256" key="1">
    <source>
        <dbReference type="SAM" id="MobiDB-lite"/>
    </source>
</evidence>
<feature type="region of interest" description="Disordered" evidence="1">
    <location>
        <begin position="1"/>
        <end position="30"/>
    </location>
</feature>
<gene>
    <name evidence="2" type="ORF">CP49_39980</name>
</gene>
<keyword evidence="3" id="KW-1185">Reference proteome</keyword>
<dbReference type="AlphaFoldDB" id="A0A0R3M2D6"/>
<comment type="caution">
    <text evidence="2">The sequence shown here is derived from an EMBL/GenBank/DDBJ whole genome shotgun (WGS) entry which is preliminary data.</text>
</comment>
<name>A0A0R3M2D6_9BRAD</name>
<organism evidence="2 3">
    <name type="scientific">Bradyrhizobium valentinum</name>
    <dbReference type="NCBI Taxonomy" id="1518501"/>
    <lineage>
        <taxon>Bacteria</taxon>
        <taxon>Pseudomonadati</taxon>
        <taxon>Pseudomonadota</taxon>
        <taxon>Alphaproteobacteria</taxon>
        <taxon>Hyphomicrobiales</taxon>
        <taxon>Nitrobacteraceae</taxon>
        <taxon>Bradyrhizobium</taxon>
    </lineage>
</organism>
<proteinExistence type="predicted"/>
<dbReference type="Proteomes" id="UP000051913">
    <property type="component" value="Unassembled WGS sequence"/>
</dbReference>
<reference evidence="2 3" key="1">
    <citation type="submission" date="2014-03" db="EMBL/GenBank/DDBJ databases">
        <title>Bradyrhizobium valentinum sp. nov., isolated from effective nodules of Lupinus mariae-josephae, a lupine endemic of basic-lime soils in Eastern Spain.</title>
        <authorList>
            <person name="Duran D."/>
            <person name="Rey L."/>
            <person name="Navarro A."/>
            <person name="Busquets A."/>
            <person name="Imperial J."/>
            <person name="Ruiz-Argueso T."/>
        </authorList>
    </citation>
    <scope>NUCLEOTIDE SEQUENCE [LARGE SCALE GENOMIC DNA]</scope>
    <source>
        <strain evidence="2 3">LmjM3</strain>
    </source>
</reference>